<reference evidence="1 2" key="1">
    <citation type="journal article" date="2014" name="Genome Biol.">
        <title>Transcriptome and methylome profiling reveals relics of genome dominance in the mesopolyploid Brassica oleracea.</title>
        <authorList>
            <person name="Parkin I.A."/>
            <person name="Koh C."/>
            <person name="Tang H."/>
            <person name="Robinson S.J."/>
            <person name="Kagale S."/>
            <person name="Clarke W.E."/>
            <person name="Town C.D."/>
            <person name="Nixon J."/>
            <person name="Krishnakumar V."/>
            <person name="Bidwell S.L."/>
            <person name="Denoeud F."/>
            <person name="Belcram H."/>
            <person name="Links M.G."/>
            <person name="Just J."/>
            <person name="Clarke C."/>
            <person name="Bender T."/>
            <person name="Huebert T."/>
            <person name="Mason A.S."/>
            <person name="Pires J.C."/>
            <person name="Barker G."/>
            <person name="Moore J."/>
            <person name="Walley P.G."/>
            <person name="Manoli S."/>
            <person name="Batley J."/>
            <person name="Edwards D."/>
            <person name="Nelson M.N."/>
            <person name="Wang X."/>
            <person name="Paterson A.H."/>
            <person name="King G."/>
            <person name="Bancroft I."/>
            <person name="Chalhoub B."/>
            <person name="Sharpe A.G."/>
        </authorList>
    </citation>
    <scope>NUCLEOTIDE SEQUENCE</scope>
    <source>
        <strain evidence="1 2">cv. TO1000</strain>
    </source>
</reference>
<dbReference type="Gramene" id="Bo4g190470.1">
    <property type="protein sequence ID" value="Bo4g190470.1"/>
    <property type="gene ID" value="Bo4g190470"/>
</dbReference>
<reference evidence="1" key="2">
    <citation type="submission" date="2015-03" db="UniProtKB">
        <authorList>
            <consortium name="EnsemblPlants"/>
        </authorList>
    </citation>
    <scope>IDENTIFICATION</scope>
</reference>
<dbReference type="EnsemblPlants" id="Bo4g190470.1">
    <property type="protein sequence ID" value="Bo4g190470.1"/>
    <property type="gene ID" value="Bo4g190470"/>
</dbReference>
<accession>A0A0D3C5I2</accession>
<sequence>MFPVQGSERKGLVSVEVKNKKGQMYIMSSLRLNVALQIRASYDMKLLAVDIQMVSGPDKQLFLIGDEEVLKRKKTLKENFKKVKESTVKRFKKLEKESS</sequence>
<dbReference type="Proteomes" id="UP000032141">
    <property type="component" value="Chromosome C4"/>
</dbReference>
<dbReference type="STRING" id="109376.A0A0D3C5I2"/>
<proteinExistence type="predicted"/>
<evidence type="ECO:0000313" key="1">
    <source>
        <dbReference type="EnsemblPlants" id="Bo4g190470.1"/>
    </source>
</evidence>
<dbReference type="AlphaFoldDB" id="A0A0D3C5I2"/>
<dbReference type="PANTHER" id="PTHR36354">
    <property type="entry name" value="IMPORT INNER MEMBRANE TRANSLOCASE SUBUNIT"/>
    <property type="match status" value="1"/>
</dbReference>
<dbReference type="HOGENOM" id="CLU_2323688_0_0_1"/>
<name>A0A0D3C5I2_BRAOL</name>
<organism evidence="1 2">
    <name type="scientific">Brassica oleracea var. oleracea</name>
    <dbReference type="NCBI Taxonomy" id="109376"/>
    <lineage>
        <taxon>Eukaryota</taxon>
        <taxon>Viridiplantae</taxon>
        <taxon>Streptophyta</taxon>
        <taxon>Embryophyta</taxon>
        <taxon>Tracheophyta</taxon>
        <taxon>Spermatophyta</taxon>
        <taxon>Magnoliopsida</taxon>
        <taxon>eudicotyledons</taxon>
        <taxon>Gunneridae</taxon>
        <taxon>Pentapetalae</taxon>
        <taxon>rosids</taxon>
        <taxon>malvids</taxon>
        <taxon>Brassicales</taxon>
        <taxon>Brassicaceae</taxon>
        <taxon>Brassiceae</taxon>
        <taxon>Brassica</taxon>
    </lineage>
</organism>
<keyword evidence="2" id="KW-1185">Reference proteome</keyword>
<dbReference type="PANTHER" id="PTHR36354:SF2">
    <property type="entry name" value="IMPORT INNER MEMBRANE TRANSLOCASE SUBUNIT"/>
    <property type="match status" value="1"/>
</dbReference>
<evidence type="ECO:0000313" key="2">
    <source>
        <dbReference type="Proteomes" id="UP000032141"/>
    </source>
</evidence>
<protein>
    <submittedName>
        <fullName evidence="1">Uncharacterized protein</fullName>
    </submittedName>
</protein>